<feature type="chain" id="PRO_5019572636" evidence="5">
    <location>
        <begin position="21"/>
        <end position="274"/>
    </location>
</feature>
<evidence type="ECO:0000259" key="6">
    <source>
        <dbReference type="SMART" id="SM00062"/>
    </source>
</evidence>
<protein>
    <submittedName>
        <fullName evidence="7">Lysine/arginine/ornithine-binding periplasmic protein</fullName>
    </submittedName>
</protein>
<gene>
    <name evidence="7" type="primary">argT_2</name>
    <name evidence="7" type="ORF">AVE30378_03566</name>
</gene>
<dbReference type="PANTHER" id="PTHR35936:SF17">
    <property type="entry name" value="ARGININE-BINDING EXTRACELLULAR PROTEIN ARTP"/>
    <property type="match status" value="1"/>
</dbReference>
<dbReference type="SUPFAM" id="SSF53850">
    <property type="entry name" value="Periplasmic binding protein-like II"/>
    <property type="match status" value="1"/>
</dbReference>
<accession>A0A446CPE0</accession>
<organism evidence="7 8">
    <name type="scientific">Achromobacter veterisilvae</name>
    <dbReference type="NCBI Taxonomy" id="2069367"/>
    <lineage>
        <taxon>Bacteria</taxon>
        <taxon>Pseudomonadati</taxon>
        <taxon>Pseudomonadota</taxon>
        <taxon>Betaproteobacteria</taxon>
        <taxon>Burkholderiales</taxon>
        <taxon>Alcaligenaceae</taxon>
        <taxon>Achromobacter</taxon>
    </lineage>
</organism>
<feature type="signal peptide" evidence="5">
    <location>
        <begin position="1"/>
        <end position="20"/>
    </location>
</feature>
<dbReference type="Pfam" id="PF00497">
    <property type="entry name" value="SBP_bac_3"/>
    <property type="match status" value="1"/>
</dbReference>
<evidence type="ECO:0000313" key="7">
    <source>
        <dbReference type="EMBL" id="SSW69583.1"/>
    </source>
</evidence>
<comment type="similarity">
    <text evidence="2 4">Belongs to the bacterial solute-binding protein 3 family.</text>
</comment>
<dbReference type="Gene3D" id="3.40.190.10">
    <property type="entry name" value="Periplasmic binding protein-like II"/>
    <property type="match status" value="2"/>
</dbReference>
<evidence type="ECO:0000256" key="4">
    <source>
        <dbReference type="RuleBase" id="RU003744"/>
    </source>
</evidence>
<proteinExistence type="inferred from homology"/>
<dbReference type="PANTHER" id="PTHR35936">
    <property type="entry name" value="MEMBRANE-BOUND LYTIC MUREIN TRANSGLYCOSYLASE F"/>
    <property type="match status" value="1"/>
</dbReference>
<dbReference type="RefSeq" id="WP_129242244.1">
    <property type="nucleotide sequence ID" value="NZ_UFQC01000019.1"/>
</dbReference>
<dbReference type="Proteomes" id="UP000289465">
    <property type="component" value="Unassembled WGS sequence"/>
</dbReference>
<keyword evidence="3 5" id="KW-0732">Signal</keyword>
<dbReference type="EMBL" id="UFQC01000019">
    <property type="protein sequence ID" value="SSW69583.1"/>
    <property type="molecule type" value="Genomic_DNA"/>
</dbReference>
<dbReference type="OrthoDB" id="368476at2"/>
<dbReference type="SMART" id="SM00062">
    <property type="entry name" value="PBPb"/>
    <property type="match status" value="1"/>
</dbReference>
<evidence type="ECO:0000313" key="8">
    <source>
        <dbReference type="Proteomes" id="UP000289465"/>
    </source>
</evidence>
<evidence type="ECO:0000256" key="5">
    <source>
        <dbReference type="SAM" id="SignalP"/>
    </source>
</evidence>
<dbReference type="GO" id="GO:0030313">
    <property type="term" value="C:cell envelope"/>
    <property type="evidence" value="ECO:0007669"/>
    <property type="project" value="UniProtKB-SubCell"/>
</dbReference>
<evidence type="ECO:0000256" key="3">
    <source>
        <dbReference type="ARBA" id="ARBA00022729"/>
    </source>
</evidence>
<reference evidence="7 8" key="1">
    <citation type="submission" date="2018-07" db="EMBL/GenBank/DDBJ databases">
        <authorList>
            <person name="Peeters C."/>
        </authorList>
    </citation>
    <scope>NUCLEOTIDE SEQUENCE [LARGE SCALE GENOMIC DNA]</scope>
    <source>
        <strain evidence="7 8">LMG 30378</strain>
    </source>
</reference>
<dbReference type="InterPro" id="IPR001638">
    <property type="entry name" value="Solute-binding_3/MltF_N"/>
</dbReference>
<dbReference type="PROSITE" id="PS01039">
    <property type="entry name" value="SBP_BACTERIAL_3"/>
    <property type="match status" value="1"/>
</dbReference>
<dbReference type="AlphaFoldDB" id="A0A446CPE0"/>
<sequence>MKTWISCGVAAIALSAAAVATGNTLSEPSGNRSIRAGVQCTYPPFSYRDMSGQLKGFEIDVVSEVADRIQAKLQFVCLDFNGLIPALLAQKIDVIAASLSITEVRKNSIDFSIPYRASTARFLGERREGIKPFDADGKPDPAALKGKIVGVQRATTNDTYLAAVFPGVQISRYDSAENLLLDLTARRIDLALVGPLKVERDFLNQDAGKNYQFVGPEIESVQYFGSGVAFGLRKDAQALREAINAALQGMYDDGTFKAINQRYWSFSVLPSVWH</sequence>
<evidence type="ECO:0000256" key="1">
    <source>
        <dbReference type="ARBA" id="ARBA00004196"/>
    </source>
</evidence>
<comment type="subcellular location">
    <subcellularLocation>
        <location evidence="1">Cell envelope</location>
    </subcellularLocation>
</comment>
<dbReference type="InterPro" id="IPR018313">
    <property type="entry name" value="SBP_3_CS"/>
</dbReference>
<feature type="domain" description="Solute-binding protein family 3/N-terminal" evidence="6">
    <location>
        <begin position="33"/>
        <end position="267"/>
    </location>
</feature>
<name>A0A446CPE0_9BURK</name>
<evidence type="ECO:0000256" key="2">
    <source>
        <dbReference type="ARBA" id="ARBA00010333"/>
    </source>
</evidence>